<evidence type="ECO:0000256" key="10">
    <source>
        <dbReference type="ARBA" id="ARBA00023237"/>
    </source>
</evidence>
<evidence type="ECO:0000259" key="14">
    <source>
        <dbReference type="Pfam" id="PF00593"/>
    </source>
</evidence>
<dbReference type="InterPro" id="IPR036942">
    <property type="entry name" value="Beta-barrel_TonB_sf"/>
</dbReference>
<proteinExistence type="inferred from homology"/>
<evidence type="ECO:0000256" key="7">
    <source>
        <dbReference type="ARBA" id="ARBA00023065"/>
    </source>
</evidence>
<feature type="chain" id="PRO_5045578822" evidence="13">
    <location>
        <begin position="27"/>
        <end position="758"/>
    </location>
</feature>
<comment type="subcellular location">
    <subcellularLocation>
        <location evidence="1 11">Cell outer membrane</location>
        <topology evidence="1 11">Multi-pass membrane protein</topology>
    </subcellularLocation>
</comment>
<evidence type="ECO:0000313" key="17">
    <source>
        <dbReference type="Proteomes" id="UP000765845"/>
    </source>
</evidence>
<evidence type="ECO:0000256" key="2">
    <source>
        <dbReference type="ARBA" id="ARBA00022448"/>
    </source>
</evidence>
<gene>
    <name evidence="16" type="ORF">HCU74_17915</name>
</gene>
<accession>A0ABX1GLR7</accession>
<dbReference type="InterPro" id="IPR012910">
    <property type="entry name" value="Plug_dom"/>
</dbReference>
<sequence length="758" mass="83782">MKTHRFLPIMAMSSVSLLLGSGAALAQEGGGSAKRSTQLEEVVVTARKKAENVQDISASLTAHTGDSLDAKGIVDIKDLQNVTPGLTVTEMASYSLIFIRGIGSDAFQGPIDSSVATYIDGLYITYTSNQAQSLGNVQSVTVLKGPQGTLYGRNAVGGAIVVETKKPDFVEPQMSVSVEGGSYNMLKGKAHISGPITENLALGASGLYQNRETYLTYTPDPSQKHRDYDDRGHKFEARWAPTDWLEINGSYYKVDHASSDSAPLTNSEPTPTFAAVLTANDEPWETGVGTEVFTEMESESYKLMFDINNQYFNTKAVFGHTEFFSNIFWDFDMAQEKLLVIEAVPNTAETDSLEVVFTNSERGPSWLTWIGGFYIEDTFKDQRTPVYVDPAVVGSQILLGNAELVNALTGALGPLNPLEPVNLVLYGGVDTDAKAAFVEFDIDVTDYISVKFGGRYSDETRVIPESWVDARSGEDENGNPQYERIFDYEPDQATWRDFTPSFGIDYQFTDDIMIYYSYATAFKSGNFNGLNINEPPERIEPENAESHEIGIKSDLLDGALRFNAAVFSTEVTDGHAQILSLASGGVTRLENATAYTVEGVEIEMVYNTPLDGLVVNFAGTFLDGSYDDYECTNFDPETGMEGTFDCTGNDTIRTSDFSGTIDISYSFNIWRLENEIGLGGYYNSGFWFDPTNNVPEDEYHKLNARFSVYDPETRFKLYAFGSNLNNAVSHMQKFRQDFGVGESYARPRMWGVGLQWEY</sequence>
<comment type="similarity">
    <text evidence="11 12">Belongs to the TonB-dependent receptor family.</text>
</comment>
<dbReference type="Pfam" id="PF00593">
    <property type="entry name" value="TonB_dep_Rec_b-barrel"/>
    <property type="match status" value="1"/>
</dbReference>
<evidence type="ECO:0000256" key="4">
    <source>
        <dbReference type="ARBA" id="ARBA00022496"/>
    </source>
</evidence>
<dbReference type="InterPro" id="IPR039426">
    <property type="entry name" value="TonB-dep_rcpt-like"/>
</dbReference>
<feature type="domain" description="TonB-dependent receptor-like beta-barrel" evidence="14">
    <location>
        <begin position="214"/>
        <end position="724"/>
    </location>
</feature>
<keyword evidence="3 11" id="KW-1134">Transmembrane beta strand</keyword>
<evidence type="ECO:0000256" key="13">
    <source>
        <dbReference type="SAM" id="SignalP"/>
    </source>
</evidence>
<feature type="signal peptide" evidence="13">
    <location>
        <begin position="1"/>
        <end position="26"/>
    </location>
</feature>
<keyword evidence="6" id="KW-0408">Iron</keyword>
<dbReference type="InterPro" id="IPR000531">
    <property type="entry name" value="Beta-barrel_TonB"/>
</dbReference>
<dbReference type="SUPFAM" id="SSF56935">
    <property type="entry name" value="Porins"/>
    <property type="match status" value="1"/>
</dbReference>
<keyword evidence="9 11" id="KW-0472">Membrane</keyword>
<keyword evidence="8 12" id="KW-0798">TonB box</keyword>
<dbReference type="RefSeq" id="WP_168451808.1">
    <property type="nucleotide sequence ID" value="NZ_JAAWWK010000007.1"/>
</dbReference>
<dbReference type="Proteomes" id="UP000765845">
    <property type="component" value="Unassembled WGS sequence"/>
</dbReference>
<keyword evidence="17" id="KW-1185">Reference proteome</keyword>
<dbReference type="Pfam" id="PF07715">
    <property type="entry name" value="Plug"/>
    <property type="match status" value="1"/>
</dbReference>
<protein>
    <submittedName>
        <fullName evidence="16">TonB-dependent receptor</fullName>
    </submittedName>
</protein>
<dbReference type="PANTHER" id="PTHR32552">
    <property type="entry name" value="FERRICHROME IRON RECEPTOR-RELATED"/>
    <property type="match status" value="1"/>
</dbReference>
<dbReference type="EMBL" id="JAAWWK010000007">
    <property type="protein sequence ID" value="NKI19287.1"/>
    <property type="molecule type" value="Genomic_DNA"/>
</dbReference>
<evidence type="ECO:0000313" key="16">
    <source>
        <dbReference type="EMBL" id="NKI19287.1"/>
    </source>
</evidence>
<dbReference type="PANTHER" id="PTHR32552:SF81">
    <property type="entry name" value="TONB-DEPENDENT OUTER MEMBRANE RECEPTOR"/>
    <property type="match status" value="1"/>
</dbReference>
<evidence type="ECO:0000259" key="15">
    <source>
        <dbReference type="Pfam" id="PF07715"/>
    </source>
</evidence>
<keyword evidence="7" id="KW-0406">Ion transport</keyword>
<evidence type="ECO:0000256" key="11">
    <source>
        <dbReference type="PROSITE-ProRule" id="PRU01360"/>
    </source>
</evidence>
<evidence type="ECO:0000256" key="5">
    <source>
        <dbReference type="ARBA" id="ARBA00022692"/>
    </source>
</evidence>
<keyword evidence="13" id="KW-0732">Signal</keyword>
<dbReference type="PROSITE" id="PS52016">
    <property type="entry name" value="TONB_DEPENDENT_REC_3"/>
    <property type="match status" value="1"/>
</dbReference>
<organism evidence="16 17">
    <name type="scientific">Spongiibacter thalassae</name>
    <dbReference type="NCBI Taxonomy" id="2721624"/>
    <lineage>
        <taxon>Bacteria</taxon>
        <taxon>Pseudomonadati</taxon>
        <taxon>Pseudomonadota</taxon>
        <taxon>Gammaproteobacteria</taxon>
        <taxon>Cellvibrionales</taxon>
        <taxon>Spongiibacteraceae</taxon>
        <taxon>Spongiibacter</taxon>
    </lineage>
</organism>
<dbReference type="Gene3D" id="2.40.170.20">
    <property type="entry name" value="TonB-dependent receptor, beta-barrel domain"/>
    <property type="match status" value="1"/>
</dbReference>
<evidence type="ECO:0000256" key="9">
    <source>
        <dbReference type="ARBA" id="ARBA00023136"/>
    </source>
</evidence>
<comment type="caution">
    <text evidence="16">The sequence shown here is derived from an EMBL/GenBank/DDBJ whole genome shotgun (WGS) entry which is preliminary data.</text>
</comment>
<evidence type="ECO:0000256" key="3">
    <source>
        <dbReference type="ARBA" id="ARBA00022452"/>
    </source>
</evidence>
<evidence type="ECO:0000256" key="1">
    <source>
        <dbReference type="ARBA" id="ARBA00004571"/>
    </source>
</evidence>
<reference evidence="16 17" key="1">
    <citation type="submission" date="2020-04" db="EMBL/GenBank/DDBJ databases">
        <authorList>
            <person name="Yoon J."/>
        </authorList>
    </citation>
    <scope>NUCLEOTIDE SEQUENCE [LARGE SCALE GENOMIC DNA]</scope>
    <source>
        <strain evidence="16 17">KMU-166</strain>
    </source>
</reference>
<keyword evidence="16" id="KW-0675">Receptor</keyword>
<name>A0ABX1GLR7_9GAMM</name>
<evidence type="ECO:0000256" key="8">
    <source>
        <dbReference type="ARBA" id="ARBA00023077"/>
    </source>
</evidence>
<keyword evidence="2 11" id="KW-0813">Transport</keyword>
<evidence type="ECO:0000256" key="12">
    <source>
        <dbReference type="RuleBase" id="RU003357"/>
    </source>
</evidence>
<feature type="domain" description="TonB-dependent receptor plug" evidence="15">
    <location>
        <begin position="53"/>
        <end position="159"/>
    </location>
</feature>
<keyword evidence="4" id="KW-0410">Iron transport</keyword>
<evidence type="ECO:0000256" key="6">
    <source>
        <dbReference type="ARBA" id="ARBA00023004"/>
    </source>
</evidence>
<keyword evidence="5 11" id="KW-0812">Transmembrane</keyword>
<keyword evidence="10 11" id="KW-0998">Cell outer membrane</keyword>